<organism evidence="1 2">
    <name type="scientific">Pseudomonas phage pf16</name>
    <dbReference type="NCBI Taxonomy" id="1815630"/>
    <lineage>
        <taxon>Viruses</taxon>
        <taxon>Duplodnaviria</taxon>
        <taxon>Heunggongvirae</taxon>
        <taxon>Uroviricota</taxon>
        <taxon>Caudoviricetes</taxon>
        <taxon>Chakrabartyvirus</taxon>
        <taxon>Chakrabartyvirus pf16</taxon>
    </lineage>
</organism>
<evidence type="ECO:0000313" key="1">
    <source>
        <dbReference type="EMBL" id="AND75049.1"/>
    </source>
</evidence>
<evidence type="ECO:0000313" key="2">
    <source>
        <dbReference type="Proteomes" id="UP000225821"/>
    </source>
</evidence>
<dbReference type="InterPro" id="IPR027417">
    <property type="entry name" value="P-loop_NTPase"/>
</dbReference>
<keyword evidence="2" id="KW-1185">Reference proteome</keyword>
<accession>A0A1S5R3S3</accession>
<dbReference type="EMBL" id="KU873925">
    <property type="protein sequence ID" value="AND75049.1"/>
    <property type="molecule type" value="Genomic_DNA"/>
</dbReference>
<protein>
    <submittedName>
        <fullName evidence="1">Uncharacterized protein</fullName>
    </submittedName>
</protein>
<gene>
    <name evidence="1" type="ORF">pf16_126</name>
</gene>
<dbReference type="Proteomes" id="UP000225821">
    <property type="component" value="Segment"/>
</dbReference>
<sequence>MIYVMRGTNASGKDTFVKKHFMPHTVLSSDQLRLQLFDNVCEQRNSEVVFDMLKQMLELRLRYGVAYTVMNATHLRYADVEPYVQLARKFGREVTVISIDPPPIEELVRRSKLYPAGAKTSIETLTRHVNRYHNSLPRFEEVANECWDFNLKRLNQDLEVINV</sequence>
<dbReference type="SUPFAM" id="SSF52540">
    <property type="entry name" value="P-loop containing nucleoside triphosphate hydrolases"/>
    <property type="match status" value="1"/>
</dbReference>
<reference evidence="1 2" key="1">
    <citation type="submission" date="2016-03" db="EMBL/GenBank/DDBJ databases">
        <title>Characterisation of pf16 and phiPMW: Two novel phages infecting Pseudomonas putida PpG1.</title>
        <authorList>
            <person name="Magill D.J."/>
            <person name="Krylov V.N."/>
            <person name="Shaburova O.V."/>
            <person name="Allen C.C.R."/>
            <person name="McGrath J.W."/>
            <person name="Quinn J.P."/>
            <person name="Kulakov L.A."/>
        </authorList>
    </citation>
    <scope>NUCLEOTIDE SEQUENCE [LARGE SCALE GENOMIC DNA]</scope>
</reference>
<dbReference type="Gene3D" id="3.40.50.300">
    <property type="entry name" value="P-loop containing nucleotide triphosphate hydrolases"/>
    <property type="match status" value="1"/>
</dbReference>
<name>A0A1S5R3S3_9CAUD</name>
<dbReference type="Pfam" id="PF13671">
    <property type="entry name" value="AAA_33"/>
    <property type="match status" value="1"/>
</dbReference>
<proteinExistence type="predicted"/>